<reference evidence="9" key="1">
    <citation type="submission" date="2018-05" db="EMBL/GenBank/DDBJ databases">
        <authorList>
            <person name="Lanie J.A."/>
            <person name="Ng W.-L."/>
            <person name="Kazmierczak K.M."/>
            <person name="Andrzejewski T.M."/>
            <person name="Davidsen T.M."/>
            <person name="Wayne K.J."/>
            <person name="Tettelin H."/>
            <person name="Glass J.I."/>
            <person name="Rusch D."/>
            <person name="Podicherti R."/>
            <person name="Tsui H.-C.T."/>
            <person name="Winkler M.E."/>
        </authorList>
    </citation>
    <scope>NUCLEOTIDE SEQUENCE</scope>
</reference>
<dbReference type="GO" id="GO:0009190">
    <property type="term" value="P:cyclic nucleotide biosynthetic process"/>
    <property type="evidence" value="ECO:0007669"/>
    <property type="project" value="InterPro"/>
</dbReference>
<organism evidence="9">
    <name type="scientific">marine metagenome</name>
    <dbReference type="NCBI Taxonomy" id="408172"/>
    <lineage>
        <taxon>unclassified sequences</taxon>
        <taxon>metagenomes</taxon>
        <taxon>ecological metagenomes</taxon>
    </lineage>
</organism>
<evidence type="ECO:0000256" key="3">
    <source>
        <dbReference type="ARBA" id="ARBA00023015"/>
    </source>
</evidence>
<dbReference type="CDD" id="cd07302">
    <property type="entry name" value="CHD"/>
    <property type="match status" value="1"/>
</dbReference>
<dbReference type="Pfam" id="PF00211">
    <property type="entry name" value="Guanylate_cyc"/>
    <property type="match status" value="1"/>
</dbReference>
<keyword evidence="3" id="KW-0805">Transcription regulation</keyword>
<dbReference type="InterPro" id="IPR001789">
    <property type="entry name" value="Sig_transdc_resp-reg_receiver"/>
</dbReference>
<evidence type="ECO:0000313" key="9">
    <source>
        <dbReference type="EMBL" id="SVA40741.1"/>
    </source>
</evidence>
<accession>A0A381VL22</accession>
<dbReference type="GO" id="GO:0000156">
    <property type="term" value="F:phosphorelay response regulator activity"/>
    <property type="evidence" value="ECO:0007669"/>
    <property type="project" value="TreeGrafter"/>
</dbReference>
<feature type="non-terminal residue" evidence="9">
    <location>
        <position position="263"/>
    </location>
</feature>
<keyword evidence="6" id="KW-0175">Coiled coil</keyword>
<dbReference type="Gene3D" id="3.40.50.2300">
    <property type="match status" value="1"/>
</dbReference>
<keyword evidence="5" id="KW-0804">Transcription</keyword>
<sequence>MSARVMFVDDSRTIRTQVRRTLEQTEENYSLVEKGDGIEALQWLSGCPPQELPDVIVLDRNMPNMSGDECIRILKKDTQWQRIPVLFLTAQSDIRQLVLGLAELGADDYLPKPFDPDELAARVKVLVRIKQAEDETQRLNKDLEQALIHQQHAYEELKETKMRLAETEAAAKYTSIFEKFVPKEFIRRIAPEGLENLKFGMAESDFISIMFCDIRSFTNMSEKLSPQELVDFLNDYLKRMNIPIASYHGFVDKFIGDAIMALF</sequence>
<evidence type="ECO:0000256" key="5">
    <source>
        <dbReference type="ARBA" id="ARBA00023163"/>
    </source>
</evidence>
<feature type="domain" description="Guanylate cyclase" evidence="8">
    <location>
        <begin position="208"/>
        <end position="263"/>
    </location>
</feature>
<dbReference type="InterPro" id="IPR039420">
    <property type="entry name" value="WalR-like"/>
</dbReference>
<dbReference type="PROSITE" id="PS50125">
    <property type="entry name" value="GUANYLATE_CYCLASE_2"/>
    <property type="match status" value="1"/>
</dbReference>
<evidence type="ECO:0000256" key="2">
    <source>
        <dbReference type="ARBA" id="ARBA00023012"/>
    </source>
</evidence>
<feature type="coiled-coil region" evidence="6">
    <location>
        <begin position="126"/>
        <end position="160"/>
    </location>
</feature>
<dbReference type="PROSITE" id="PS50110">
    <property type="entry name" value="RESPONSE_REGULATORY"/>
    <property type="match status" value="1"/>
</dbReference>
<dbReference type="PANTHER" id="PTHR48111:SF1">
    <property type="entry name" value="TWO-COMPONENT RESPONSE REGULATOR ORR33"/>
    <property type="match status" value="1"/>
</dbReference>
<dbReference type="InterPro" id="IPR011006">
    <property type="entry name" value="CheY-like_superfamily"/>
</dbReference>
<evidence type="ECO:0000259" key="7">
    <source>
        <dbReference type="PROSITE" id="PS50110"/>
    </source>
</evidence>
<dbReference type="SUPFAM" id="SSF52172">
    <property type="entry name" value="CheY-like"/>
    <property type="match status" value="1"/>
</dbReference>
<keyword evidence="4" id="KW-0238">DNA-binding</keyword>
<dbReference type="SMART" id="SM00448">
    <property type="entry name" value="REC"/>
    <property type="match status" value="1"/>
</dbReference>
<gene>
    <name evidence="9" type="ORF">METZ01_LOCUS93595</name>
</gene>
<dbReference type="Gene3D" id="3.30.70.1230">
    <property type="entry name" value="Nucleotide cyclase"/>
    <property type="match status" value="1"/>
</dbReference>
<dbReference type="Pfam" id="PF00072">
    <property type="entry name" value="Response_reg"/>
    <property type="match status" value="1"/>
</dbReference>
<evidence type="ECO:0000259" key="8">
    <source>
        <dbReference type="PROSITE" id="PS50125"/>
    </source>
</evidence>
<keyword evidence="2" id="KW-0902">Two-component regulatory system</keyword>
<dbReference type="SUPFAM" id="SSF55073">
    <property type="entry name" value="Nucleotide cyclase"/>
    <property type="match status" value="1"/>
</dbReference>
<dbReference type="GO" id="GO:0000976">
    <property type="term" value="F:transcription cis-regulatory region binding"/>
    <property type="evidence" value="ECO:0007669"/>
    <property type="project" value="TreeGrafter"/>
</dbReference>
<protein>
    <recommendedName>
        <fullName evidence="10">Response regulatory domain-containing protein</fullName>
    </recommendedName>
</protein>
<dbReference type="GO" id="GO:0006355">
    <property type="term" value="P:regulation of DNA-templated transcription"/>
    <property type="evidence" value="ECO:0007669"/>
    <property type="project" value="TreeGrafter"/>
</dbReference>
<name>A0A381VL22_9ZZZZ</name>
<dbReference type="InterPro" id="IPR029787">
    <property type="entry name" value="Nucleotide_cyclase"/>
</dbReference>
<keyword evidence="1" id="KW-0597">Phosphoprotein</keyword>
<feature type="domain" description="Response regulatory" evidence="7">
    <location>
        <begin position="4"/>
        <end position="127"/>
    </location>
</feature>
<evidence type="ECO:0008006" key="10">
    <source>
        <dbReference type="Google" id="ProtNLM"/>
    </source>
</evidence>
<dbReference type="GO" id="GO:0032993">
    <property type="term" value="C:protein-DNA complex"/>
    <property type="evidence" value="ECO:0007669"/>
    <property type="project" value="TreeGrafter"/>
</dbReference>
<dbReference type="GO" id="GO:0005829">
    <property type="term" value="C:cytosol"/>
    <property type="evidence" value="ECO:0007669"/>
    <property type="project" value="TreeGrafter"/>
</dbReference>
<dbReference type="PANTHER" id="PTHR48111">
    <property type="entry name" value="REGULATOR OF RPOS"/>
    <property type="match status" value="1"/>
</dbReference>
<dbReference type="InterPro" id="IPR001054">
    <property type="entry name" value="A/G_cyclase"/>
</dbReference>
<evidence type="ECO:0000256" key="1">
    <source>
        <dbReference type="ARBA" id="ARBA00022553"/>
    </source>
</evidence>
<dbReference type="AlphaFoldDB" id="A0A381VL22"/>
<dbReference type="EMBL" id="UINC01009069">
    <property type="protein sequence ID" value="SVA40741.1"/>
    <property type="molecule type" value="Genomic_DNA"/>
</dbReference>
<evidence type="ECO:0000256" key="6">
    <source>
        <dbReference type="SAM" id="Coils"/>
    </source>
</evidence>
<evidence type="ECO:0000256" key="4">
    <source>
        <dbReference type="ARBA" id="ARBA00023125"/>
    </source>
</evidence>
<proteinExistence type="predicted"/>